<dbReference type="AlphaFoldDB" id="A0ABD3RLA5"/>
<dbReference type="Proteomes" id="UP001634393">
    <property type="component" value="Unassembled WGS sequence"/>
</dbReference>
<name>A0ABD3RLA5_9LAMI</name>
<keyword evidence="1" id="KW-0812">Transmembrane</keyword>
<sequence length="42" mass="4966">MISSFIIFMVNSFFFFGYILFFGKILYTLSVYAIITLSFLSY</sequence>
<accession>A0ABD3RLA5</accession>
<feature type="transmembrane region" description="Helical" evidence="1">
    <location>
        <begin position="12"/>
        <end position="35"/>
    </location>
</feature>
<reference evidence="2 3" key="1">
    <citation type="submission" date="2024-12" db="EMBL/GenBank/DDBJ databases">
        <title>The unique morphological basis and parallel evolutionary history of personate flowers in Penstemon.</title>
        <authorList>
            <person name="Depatie T.H."/>
            <person name="Wessinger C.A."/>
        </authorList>
    </citation>
    <scope>NUCLEOTIDE SEQUENCE [LARGE SCALE GENOMIC DNA]</scope>
    <source>
        <strain evidence="2">WTNN_2</strain>
        <tissue evidence="2">Leaf</tissue>
    </source>
</reference>
<organism evidence="2 3">
    <name type="scientific">Penstemon smallii</name>
    <dbReference type="NCBI Taxonomy" id="265156"/>
    <lineage>
        <taxon>Eukaryota</taxon>
        <taxon>Viridiplantae</taxon>
        <taxon>Streptophyta</taxon>
        <taxon>Embryophyta</taxon>
        <taxon>Tracheophyta</taxon>
        <taxon>Spermatophyta</taxon>
        <taxon>Magnoliopsida</taxon>
        <taxon>eudicotyledons</taxon>
        <taxon>Gunneridae</taxon>
        <taxon>Pentapetalae</taxon>
        <taxon>asterids</taxon>
        <taxon>lamiids</taxon>
        <taxon>Lamiales</taxon>
        <taxon>Plantaginaceae</taxon>
        <taxon>Cheloneae</taxon>
        <taxon>Penstemon</taxon>
    </lineage>
</organism>
<evidence type="ECO:0008006" key="4">
    <source>
        <dbReference type="Google" id="ProtNLM"/>
    </source>
</evidence>
<keyword evidence="3" id="KW-1185">Reference proteome</keyword>
<dbReference type="EMBL" id="JBJXBP010000008">
    <property type="protein sequence ID" value="KAL3813097.1"/>
    <property type="molecule type" value="Genomic_DNA"/>
</dbReference>
<evidence type="ECO:0000313" key="3">
    <source>
        <dbReference type="Proteomes" id="UP001634393"/>
    </source>
</evidence>
<gene>
    <name evidence="2" type="ORF">ACJIZ3_014365</name>
</gene>
<proteinExistence type="predicted"/>
<keyword evidence="1" id="KW-1133">Transmembrane helix</keyword>
<evidence type="ECO:0000256" key="1">
    <source>
        <dbReference type="SAM" id="Phobius"/>
    </source>
</evidence>
<comment type="caution">
    <text evidence="2">The sequence shown here is derived from an EMBL/GenBank/DDBJ whole genome shotgun (WGS) entry which is preliminary data.</text>
</comment>
<evidence type="ECO:0000313" key="2">
    <source>
        <dbReference type="EMBL" id="KAL3813097.1"/>
    </source>
</evidence>
<keyword evidence="1" id="KW-0472">Membrane</keyword>
<protein>
    <recommendedName>
        <fullName evidence="4">NADH dehydrogenase subunit 4L</fullName>
    </recommendedName>
</protein>